<proteinExistence type="predicted"/>
<sequence>MFPERRHQSPSARDLKLPSPDVGHSRLPVTVPGVGRSVGFHYGRALVNMRLNLNSTSKVCLLMKMTKI</sequence>
<protein>
    <submittedName>
        <fullName evidence="2">Uncharacterized protein</fullName>
    </submittedName>
</protein>
<dbReference type="Proteomes" id="UP001283361">
    <property type="component" value="Unassembled WGS sequence"/>
</dbReference>
<organism evidence="2 3">
    <name type="scientific">Elysia crispata</name>
    <name type="common">lettuce slug</name>
    <dbReference type="NCBI Taxonomy" id="231223"/>
    <lineage>
        <taxon>Eukaryota</taxon>
        <taxon>Metazoa</taxon>
        <taxon>Spiralia</taxon>
        <taxon>Lophotrochozoa</taxon>
        <taxon>Mollusca</taxon>
        <taxon>Gastropoda</taxon>
        <taxon>Heterobranchia</taxon>
        <taxon>Euthyneura</taxon>
        <taxon>Panpulmonata</taxon>
        <taxon>Sacoglossa</taxon>
        <taxon>Placobranchoidea</taxon>
        <taxon>Plakobranchidae</taxon>
        <taxon>Elysia</taxon>
    </lineage>
</organism>
<name>A0AAE1B8N4_9GAST</name>
<feature type="region of interest" description="Disordered" evidence="1">
    <location>
        <begin position="1"/>
        <end position="28"/>
    </location>
</feature>
<comment type="caution">
    <text evidence="2">The sequence shown here is derived from an EMBL/GenBank/DDBJ whole genome shotgun (WGS) entry which is preliminary data.</text>
</comment>
<evidence type="ECO:0000313" key="2">
    <source>
        <dbReference type="EMBL" id="KAK3801743.1"/>
    </source>
</evidence>
<accession>A0AAE1B8N4</accession>
<dbReference type="AlphaFoldDB" id="A0AAE1B8N4"/>
<evidence type="ECO:0000256" key="1">
    <source>
        <dbReference type="SAM" id="MobiDB-lite"/>
    </source>
</evidence>
<gene>
    <name evidence="2" type="ORF">RRG08_033926</name>
</gene>
<evidence type="ECO:0000313" key="3">
    <source>
        <dbReference type="Proteomes" id="UP001283361"/>
    </source>
</evidence>
<dbReference type="EMBL" id="JAWDGP010000286">
    <property type="protein sequence ID" value="KAK3801743.1"/>
    <property type="molecule type" value="Genomic_DNA"/>
</dbReference>
<reference evidence="2" key="1">
    <citation type="journal article" date="2023" name="G3 (Bethesda)">
        <title>A reference genome for the long-term kleptoplast-retaining sea slug Elysia crispata morphotype clarki.</title>
        <authorList>
            <person name="Eastman K.E."/>
            <person name="Pendleton A.L."/>
            <person name="Shaikh M.A."/>
            <person name="Suttiyut T."/>
            <person name="Ogas R."/>
            <person name="Tomko P."/>
            <person name="Gavelis G."/>
            <person name="Widhalm J.R."/>
            <person name="Wisecaver J.H."/>
        </authorList>
    </citation>
    <scope>NUCLEOTIDE SEQUENCE</scope>
    <source>
        <strain evidence="2">ECLA1</strain>
    </source>
</reference>
<keyword evidence="3" id="KW-1185">Reference proteome</keyword>